<dbReference type="RefSeq" id="WP_003823051.1">
    <property type="nucleotide sequence ID" value="NZ_CAJPRZ010000047.1"/>
</dbReference>
<dbReference type="Proteomes" id="UP000077589">
    <property type="component" value="Unassembled WGS sequence"/>
</dbReference>
<dbReference type="KEGG" id="ecor:SAMEA4412678_0131"/>
<evidence type="ECO:0000313" key="5">
    <source>
        <dbReference type="EMBL" id="SNW06239.1"/>
    </source>
</evidence>
<reference evidence="3" key="2">
    <citation type="submission" date="2016-05" db="EMBL/GenBank/DDBJ databases">
        <authorList>
            <person name="Lavstsen T."/>
            <person name="Jespersen J.S."/>
        </authorList>
    </citation>
    <scope>NUCLEOTIDE SEQUENCE</scope>
    <source>
        <strain evidence="3">NML01-0328</strain>
        <strain evidence="4">NML04-0072</strain>
    </source>
</reference>
<dbReference type="Proteomes" id="UP000215465">
    <property type="component" value="Chromosome 1"/>
</dbReference>
<protein>
    <submittedName>
        <fullName evidence="2">DUF2788 domain-containing protein</fullName>
    </submittedName>
    <submittedName>
        <fullName evidence="5">Protein of uncharacterized function (DUF2788)</fullName>
    </submittedName>
</protein>
<reference evidence="2 9" key="4">
    <citation type="submission" date="2018-12" db="EMBL/GenBank/DDBJ databases">
        <title>Genome sequencing of Eikenella corrodens KCOM 3110 (= JS217).</title>
        <authorList>
            <person name="Koo J.-K."/>
            <person name="Park S.-N."/>
            <person name="Lim Y.K."/>
        </authorList>
    </citation>
    <scope>NUCLEOTIDE SEQUENCE [LARGE SCALE GENOMIC DNA]</scope>
    <source>
        <strain evidence="2 9">KCOM 3110</strain>
    </source>
</reference>
<dbReference type="Proteomes" id="UP000078003">
    <property type="component" value="Unassembled WGS sequence"/>
</dbReference>
<evidence type="ECO:0000313" key="6">
    <source>
        <dbReference type="Proteomes" id="UP000077589"/>
    </source>
</evidence>
<name>A0A1A9RD88_EIKCO</name>
<evidence type="ECO:0000313" key="3">
    <source>
        <dbReference type="EMBL" id="OAM15622.1"/>
    </source>
</evidence>
<accession>A0A1A9RD88</accession>
<evidence type="ECO:0000313" key="4">
    <source>
        <dbReference type="EMBL" id="OAM17687.1"/>
    </source>
</evidence>
<dbReference type="OrthoDB" id="5625617at2"/>
<evidence type="ECO:0000313" key="7">
    <source>
        <dbReference type="Proteomes" id="UP000078003"/>
    </source>
</evidence>
<reference evidence="5 8" key="3">
    <citation type="submission" date="2017-06" db="EMBL/GenBank/DDBJ databases">
        <authorList>
            <consortium name="Pathogen Informatics"/>
        </authorList>
    </citation>
    <scope>NUCLEOTIDE SEQUENCE [LARGE SCALE GENOMIC DNA]</scope>
    <source>
        <strain evidence="5 8">NCTC10596</strain>
    </source>
</reference>
<evidence type="ECO:0000256" key="1">
    <source>
        <dbReference type="SAM" id="Phobius"/>
    </source>
</evidence>
<organism evidence="3 7">
    <name type="scientific">Eikenella corrodens</name>
    <dbReference type="NCBI Taxonomy" id="539"/>
    <lineage>
        <taxon>Bacteria</taxon>
        <taxon>Pseudomonadati</taxon>
        <taxon>Pseudomonadota</taxon>
        <taxon>Betaproteobacteria</taxon>
        <taxon>Neisseriales</taxon>
        <taxon>Neisseriaceae</taxon>
        <taxon>Eikenella</taxon>
    </lineage>
</organism>
<evidence type="ECO:0000313" key="8">
    <source>
        <dbReference type="Proteomes" id="UP000215465"/>
    </source>
</evidence>
<sequence length="66" mass="7165">MTEAQLSAWGMKIGLSVLVIFIGFIIWDLGKKSGASKFGMAVLFFVLGLGVMGFLMKEVLVNVILK</sequence>
<gene>
    <name evidence="3" type="ORF">A7P85_10710</name>
    <name evidence="4" type="ORF">A7P90_08195</name>
    <name evidence="2" type="ORF">ELB75_09020</name>
    <name evidence="5" type="ORF">SAMEA4412678_00131</name>
</gene>
<dbReference type="Proteomes" id="UP000282435">
    <property type="component" value="Chromosome"/>
</dbReference>
<dbReference type="EMBL" id="LXSF01000012">
    <property type="protein sequence ID" value="OAM15622.1"/>
    <property type="molecule type" value="Genomic_DNA"/>
</dbReference>
<dbReference type="AlphaFoldDB" id="A0A1A9RD88"/>
<evidence type="ECO:0000313" key="9">
    <source>
        <dbReference type="Proteomes" id="UP000282435"/>
    </source>
</evidence>
<evidence type="ECO:0000313" key="2">
    <source>
        <dbReference type="EMBL" id="AZR60151.1"/>
    </source>
</evidence>
<dbReference type="InterPro" id="IPR021249">
    <property type="entry name" value="DUF2788"/>
</dbReference>
<keyword evidence="1" id="KW-1133">Transmembrane helix</keyword>
<dbReference type="EMBL" id="LT906482">
    <property type="protein sequence ID" value="SNW06239.1"/>
    <property type="molecule type" value="Genomic_DNA"/>
</dbReference>
<dbReference type="EMBL" id="CP034670">
    <property type="protein sequence ID" value="AZR60151.1"/>
    <property type="molecule type" value="Genomic_DNA"/>
</dbReference>
<reference evidence="6 7" key="1">
    <citation type="submission" date="2016-05" db="EMBL/GenBank/DDBJ databases">
        <title>Draft genome of Corynebacterium afermentans subsp. afermentans LCDC 88199T.</title>
        <authorList>
            <person name="Bernier A.-M."/>
            <person name="Bernard K."/>
        </authorList>
    </citation>
    <scope>NUCLEOTIDE SEQUENCE [LARGE SCALE GENOMIC DNA]</scope>
    <source>
        <strain evidence="7">NML01-0328</strain>
        <strain evidence="6">NML04-0072</strain>
    </source>
</reference>
<feature type="transmembrane region" description="Helical" evidence="1">
    <location>
        <begin position="6"/>
        <end position="26"/>
    </location>
</feature>
<dbReference type="STRING" id="539.A7P85_10710"/>
<dbReference type="EMBL" id="LXSG01000035">
    <property type="protein sequence ID" value="OAM17687.1"/>
    <property type="molecule type" value="Genomic_DNA"/>
</dbReference>
<dbReference type="Pfam" id="PF10981">
    <property type="entry name" value="DUF2788"/>
    <property type="match status" value="1"/>
</dbReference>
<dbReference type="GeneID" id="60769040"/>
<keyword evidence="1" id="KW-0472">Membrane</keyword>
<feature type="transmembrane region" description="Helical" evidence="1">
    <location>
        <begin position="38"/>
        <end position="56"/>
    </location>
</feature>
<keyword evidence="1" id="KW-0812">Transmembrane</keyword>
<proteinExistence type="predicted"/>